<dbReference type="EMBL" id="BGZK01000124">
    <property type="protein sequence ID" value="GBP20944.1"/>
    <property type="molecule type" value="Genomic_DNA"/>
</dbReference>
<dbReference type="OrthoDB" id="10050074at2759"/>
<dbReference type="AlphaFoldDB" id="A0A4C1U4K3"/>
<comment type="caution">
    <text evidence="1">The sequence shown here is derived from an EMBL/GenBank/DDBJ whole genome shotgun (WGS) entry which is preliminary data.</text>
</comment>
<keyword evidence="1" id="KW-0548">Nucleotidyltransferase</keyword>
<evidence type="ECO:0000313" key="2">
    <source>
        <dbReference type="Proteomes" id="UP000299102"/>
    </source>
</evidence>
<keyword evidence="1" id="KW-0695">RNA-directed DNA polymerase</keyword>
<gene>
    <name evidence="1" type="ORF">EVAR_9514_1</name>
</gene>
<keyword evidence="2" id="KW-1185">Reference proteome</keyword>
<dbReference type="GO" id="GO:0003964">
    <property type="term" value="F:RNA-directed DNA polymerase activity"/>
    <property type="evidence" value="ECO:0007669"/>
    <property type="project" value="UniProtKB-KW"/>
</dbReference>
<name>A0A4C1U4K3_EUMVA</name>
<keyword evidence="1" id="KW-0808">Transferase</keyword>
<dbReference type="Proteomes" id="UP000299102">
    <property type="component" value="Unassembled WGS sequence"/>
</dbReference>
<organism evidence="1 2">
    <name type="scientific">Eumeta variegata</name>
    <name type="common">Bagworm moth</name>
    <name type="synonym">Eumeta japonica</name>
    <dbReference type="NCBI Taxonomy" id="151549"/>
    <lineage>
        <taxon>Eukaryota</taxon>
        <taxon>Metazoa</taxon>
        <taxon>Ecdysozoa</taxon>
        <taxon>Arthropoda</taxon>
        <taxon>Hexapoda</taxon>
        <taxon>Insecta</taxon>
        <taxon>Pterygota</taxon>
        <taxon>Neoptera</taxon>
        <taxon>Endopterygota</taxon>
        <taxon>Lepidoptera</taxon>
        <taxon>Glossata</taxon>
        <taxon>Ditrysia</taxon>
        <taxon>Tineoidea</taxon>
        <taxon>Psychidae</taxon>
        <taxon>Oiketicinae</taxon>
        <taxon>Eumeta</taxon>
    </lineage>
</organism>
<reference evidence="1 2" key="1">
    <citation type="journal article" date="2019" name="Commun. Biol.">
        <title>The bagworm genome reveals a unique fibroin gene that provides high tensile strength.</title>
        <authorList>
            <person name="Kono N."/>
            <person name="Nakamura H."/>
            <person name="Ohtoshi R."/>
            <person name="Tomita M."/>
            <person name="Numata K."/>
            <person name="Arakawa K."/>
        </authorList>
    </citation>
    <scope>NUCLEOTIDE SEQUENCE [LARGE SCALE GENOMIC DNA]</scope>
</reference>
<evidence type="ECO:0000313" key="1">
    <source>
        <dbReference type="EMBL" id="GBP20944.1"/>
    </source>
</evidence>
<protein>
    <submittedName>
        <fullName evidence="1">RNA-directed DNA polymerase from mobile element jockey</fullName>
    </submittedName>
</protein>
<accession>A0A4C1U4K3</accession>
<sequence length="134" mass="15907">MLNAKIPWQFNYKCLGVTLDRNHRFKHHIERVRRIAISFRSRLDAMLGRKSKLSLRNKRTIHKMYVRTAMTYASLVFAHAAPKALNSFLVIQNKYRRVATDALWCVQNSVLHRDLEILTIAKYMKEVSKRFFNI</sequence>
<proteinExistence type="predicted"/>